<accession>A0ACB9HNV1</accession>
<reference evidence="1 2" key="2">
    <citation type="journal article" date="2022" name="Mol. Ecol. Resour.">
        <title>The genomes of chicory, endive, great burdock and yacon provide insights into Asteraceae paleo-polyploidization history and plant inulin production.</title>
        <authorList>
            <person name="Fan W."/>
            <person name="Wang S."/>
            <person name="Wang H."/>
            <person name="Wang A."/>
            <person name="Jiang F."/>
            <person name="Liu H."/>
            <person name="Zhao H."/>
            <person name="Xu D."/>
            <person name="Zhang Y."/>
        </authorList>
    </citation>
    <scope>NUCLEOTIDE SEQUENCE [LARGE SCALE GENOMIC DNA]</scope>
    <source>
        <strain evidence="2">cv. Yunnan</strain>
        <tissue evidence="1">Leaves</tissue>
    </source>
</reference>
<dbReference type="Proteomes" id="UP001056120">
    <property type="component" value="Linkage Group LG11"/>
</dbReference>
<keyword evidence="2" id="KW-1185">Reference proteome</keyword>
<organism evidence="1 2">
    <name type="scientific">Smallanthus sonchifolius</name>
    <dbReference type="NCBI Taxonomy" id="185202"/>
    <lineage>
        <taxon>Eukaryota</taxon>
        <taxon>Viridiplantae</taxon>
        <taxon>Streptophyta</taxon>
        <taxon>Embryophyta</taxon>
        <taxon>Tracheophyta</taxon>
        <taxon>Spermatophyta</taxon>
        <taxon>Magnoliopsida</taxon>
        <taxon>eudicotyledons</taxon>
        <taxon>Gunneridae</taxon>
        <taxon>Pentapetalae</taxon>
        <taxon>asterids</taxon>
        <taxon>campanulids</taxon>
        <taxon>Asterales</taxon>
        <taxon>Asteraceae</taxon>
        <taxon>Asteroideae</taxon>
        <taxon>Heliantheae alliance</taxon>
        <taxon>Millerieae</taxon>
        <taxon>Smallanthus</taxon>
    </lineage>
</organism>
<sequence length="82" mass="8853">MILSSLSLPSIDSEFGAIPVRIVLLTALETTKVAAFKMVEPFNLSDPTKAAIANDIAGMTSSLYAQVVFLPIDVVYFLCPFK</sequence>
<comment type="caution">
    <text evidence="1">The sequence shown here is derived from an EMBL/GenBank/DDBJ whole genome shotgun (WGS) entry which is preliminary data.</text>
</comment>
<reference evidence="2" key="1">
    <citation type="journal article" date="2022" name="Mol. Ecol. Resour.">
        <title>The genomes of chicory, endive, great burdock and yacon provide insights into Asteraceae palaeo-polyploidization history and plant inulin production.</title>
        <authorList>
            <person name="Fan W."/>
            <person name="Wang S."/>
            <person name="Wang H."/>
            <person name="Wang A."/>
            <person name="Jiang F."/>
            <person name="Liu H."/>
            <person name="Zhao H."/>
            <person name="Xu D."/>
            <person name="Zhang Y."/>
        </authorList>
    </citation>
    <scope>NUCLEOTIDE SEQUENCE [LARGE SCALE GENOMIC DNA]</scope>
    <source>
        <strain evidence="2">cv. Yunnan</strain>
    </source>
</reference>
<name>A0ACB9HNV1_9ASTR</name>
<evidence type="ECO:0000313" key="1">
    <source>
        <dbReference type="EMBL" id="KAI3797574.1"/>
    </source>
</evidence>
<proteinExistence type="predicted"/>
<protein>
    <submittedName>
        <fullName evidence="1">Uncharacterized protein</fullName>
    </submittedName>
</protein>
<gene>
    <name evidence="1" type="ORF">L1987_32832</name>
</gene>
<dbReference type="EMBL" id="CM042028">
    <property type="protein sequence ID" value="KAI3797574.1"/>
    <property type="molecule type" value="Genomic_DNA"/>
</dbReference>
<evidence type="ECO:0000313" key="2">
    <source>
        <dbReference type="Proteomes" id="UP001056120"/>
    </source>
</evidence>